<proteinExistence type="predicted"/>
<accession>A0A9P6CNN7</accession>
<comment type="caution">
    <text evidence="1">The sequence shown here is derived from an EMBL/GenBank/DDBJ whole genome shotgun (WGS) entry which is preliminary data.</text>
</comment>
<dbReference type="OrthoDB" id="2948138at2759"/>
<organism evidence="1 2">
    <name type="scientific">Collybia nuda</name>
    <dbReference type="NCBI Taxonomy" id="64659"/>
    <lineage>
        <taxon>Eukaryota</taxon>
        <taxon>Fungi</taxon>
        <taxon>Dikarya</taxon>
        <taxon>Basidiomycota</taxon>
        <taxon>Agaricomycotina</taxon>
        <taxon>Agaricomycetes</taxon>
        <taxon>Agaricomycetidae</taxon>
        <taxon>Agaricales</taxon>
        <taxon>Tricholomatineae</taxon>
        <taxon>Clitocybaceae</taxon>
        <taxon>Collybia</taxon>
    </lineage>
</organism>
<dbReference type="EMBL" id="MU150233">
    <property type="protein sequence ID" value="KAF9468460.1"/>
    <property type="molecule type" value="Genomic_DNA"/>
</dbReference>
<sequence length="251" mass="28084">MCMPVDLWFYDDGKLVIWHQAIHGELKYLEWNMGPNVKRSHDLVSAIANGWSLLEDLELGGMSQKAFPSWKHFFTVLGTDCQTSTLTALRIFEQFRPPTSHSDVDQIQESITIDTLRPLLAFTNLEVVKLALQLPYDLDIQATNDIAHCHRLECLEIFINTIQPAEPRHVGPADKRNSVFPHLGVGSSLISNPAPIVTQLRQLFPRGIKKLTSTSVQSPCFWSEVANQLKPRAEDLVDMGSTPLGVALQGC</sequence>
<protein>
    <submittedName>
        <fullName evidence="1">Uncharacterized protein</fullName>
    </submittedName>
</protein>
<gene>
    <name evidence="1" type="ORF">BDZ94DRAFT_1232485</name>
</gene>
<reference evidence="1" key="1">
    <citation type="submission" date="2020-11" db="EMBL/GenBank/DDBJ databases">
        <authorList>
            <consortium name="DOE Joint Genome Institute"/>
            <person name="Ahrendt S."/>
            <person name="Riley R."/>
            <person name="Andreopoulos W."/>
            <person name="Labutti K."/>
            <person name="Pangilinan J."/>
            <person name="Ruiz-Duenas F.J."/>
            <person name="Barrasa J.M."/>
            <person name="Sanchez-Garcia M."/>
            <person name="Camarero S."/>
            <person name="Miyauchi S."/>
            <person name="Serrano A."/>
            <person name="Linde D."/>
            <person name="Babiker R."/>
            <person name="Drula E."/>
            <person name="Ayuso-Fernandez I."/>
            <person name="Pacheco R."/>
            <person name="Padilla G."/>
            <person name="Ferreira P."/>
            <person name="Barriuso J."/>
            <person name="Kellner H."/>
            <person name="Castanera R."/>
            <person name="Alfaro M."/>
            <person name="Ramirez L."/>
            <person name="Pisabarro A.G."/>
            <person name="Kuo A."/>
            <person name="Tritt A."/>
            <person name="Lipzen A."/>
            <person name="He G."/>
            <person name="Yan M."/>
            <person name="Ng V."/>
            <person name="Cullen D."/>
            <person name="Martin F."/>
            <person name="Rosso M.-N."/>
            <person name="Henrissat B."/>
            <person name="Hibbett D."/>
            <person name="Martinez A.T."/>
            <person name="Grigoriev I.V."/>
        </authorList>
    </citation>
    <scope>NUCLEOTIDE SEQUENCE</scope>
    <source>
        <strain evidence="1">CBS 247.69</strain>
    </source>
</reference>
<dbReference type="Proteomes" id="UP000807353">
    <property type="component" value="Unassembled WGS sequence"/>
</dbReference>
<dbReference type="AlphaFoldDB" id="A0A9P6CNN7"/>
<keyword evidence="2" id="KW-1185">Reference proteome</keyword>
<name>A0A9P6CNN7_9AGAR</name>
<evidence type="ECO:0000313" key="2">
    <source>
        <dbReference type="Proteomes" id="UP000807353"/>
    </source>
</evidence>
<evidence type="ECO:0000313" key="1">
    <source>
        <dbReference type="EMBL" id="KAF9468460.1"/>
    </source>
</evidence>